<gene>
    <name evidence="3" type="ORF">GCM10010977_21180</name>
</gene>
<name>A0ABQ2M3B3_9MICC</name>
<accession>A0ABQ2M3B3</accession>
<dbReference type="Pfam" id="PF00534">
    <property type="entry name" value="Glycos_transf_1"/>
    <property type="match status" value="1"/>
</dbReference>
<dbReference type="EMBL" id="BMLQ01000005">
    <property type="protein sequence ID" value="GGO46371.1"/>
    <property type="molecule type" value="Genomic_DNA"/>
</dbReference>
<evidence type="ECO:0000259" key="2">
    <source>
        <dbReference type="Pfam" id="PF00534"/>
    </source>
</evidence>
<dbReference type="GO" id="GO:0016740">
    <property type="term" value="F:transferase activity"/>
    <property type="evidence" value="ECO:0007669"/>
    <property type="project" value="UniProtKB-KW"/>
</dbReference>
<proteinExistence type="predicted"/>
<reference evidence="4" key="1">
    <citation type="journal article" date="2019" name="Int. J. Syst. Evol. Microbiol.">
        <title>The Global Catalogue of Microorganisms (GCM) 10K type strain sequencing project: providing services to taxonomists for standard genome sequencing and annotation.</title>
        <authorList>
            <consortium name="The Broad Institute Genomics Platform"/>
            <consortium name="The Broad Institute Genome Sequencing Center for Infectious Disease"/>
            <person name="Wu L."/>
            <person name="Ma J."/>
        </authorList>
    </citation>
    <scope>NUCLEOTIDE SEQUENCE [LARGE SCALE GENOMIC DNA]</scope>
    <source>
        <strain evidence="4">CGMCC 1.7064</strain>
    </source>
</reference>
<dbReference type="Proteomes" id="UP000642509">
    <property type="component" value="Unassembled WGS sequence"/>
</dbReference>
<dbReference type="Gene3D" id="3.40.50.2000">
    <property type="entry name" value="Glycogen Phosphorylase B"/>
    <property type="match status" value="2"/>
</dbReference>
<keyword evidence="4" id="KW-1185">Reference proteome</keyword>
<evidence type="ECO:0000256" key="1">
    <source>
        <dbReference type="ARBA" id="ARBA00022679"/>
    </source>
</evidence>
<comment type="caution">
    <text evidence="3">The sequence shown here is derived from an EMBL/GenBank/DDBJ whole genome shotgun (WGS) entry which is preliminary data.</text>
</comment>
<dbReference type="InterPro" id="IPR001296">
    <property type="entry name" value="Glyco_trans_1"/>
</dbReference>
<organism evidence="3 4">
    <name type="scientific">Citricoccus zhacaiensis</name>
    <dbReference type="NCBI Taxonomy" id="489142"/>
    <lineage>
        <taxon>Bacteria</taxon>
        <taxon>Bacillati</taxon>
        <taxon>Actinomycetota</taxon>
        <taxon>Actinomycetes</taxon>
        <taxon>Micrococcales</taxon>
        <taxon>Micrococcaceae</taxon>
        <taxon>Citricoccus</taxon>
    </lineage>
</organism>
<keyword evidence="1 3" id="KW-0808">Transferase</keyword>
<protein>
    <submittedName>
        <fullName evidence="3">Glycosyl transferase</fullName>
    </submittedName>
</protein>
<sequence>MKVSIFTTAHPLDDVRVYSKFARSFMNHGHRLSWIGPAISYFSGNSFRDNSIDYDVYPQGRGRMSRLAAIPKSAIRLAKHRGAEWVYCPDPDAAAIAVILKPLHGSKVIFDVHEEYHTDLLSRWLGKSSGKLASNLLISSIRFVTRRSDIVTGVSPAVLTVYEGHMQTSVTVLNSAPDWFAALKAESAAGGDDKLVTFFHGKATGINGTAEILSGLRLLRSDARVLMFPSSKNSEDPPYMENFYDLTEEYDASHQLILSDSVPHSEIPAIMDTCQVGMIGYGRELGRASLPNRLFEYMSRGLAIMAPTYSPLIREIIEKYDIGICCDFEDPQSIANGIEWFQDNPDLVSAMGKRSREAFLRDFSWDAEFSKLLDQMGQGIRNRD</sequence>
<evidence type="ECO:0000313" key="3">
    <source>
        <dbReference type="EMBL" id="GGO46371.1"/>
    </source>
</evidence>
<feature type="domain" description="Glycosyl transferase family 1" evidence="2">
    <location>
        <begin position="237"/>
        <end position="357"/>
    </location>
</feature>
<dbReference type="SUPFAM" id="SSF53756">
    <property type="entry name" value="UDP-Glycosyltransferase/glycogen phosphorylase"/>
    <property type="match status" value="1"/>
</dbReference>
<evidence type="ECO:0000313" key="4">
    <source>
        <dbReference type="Proteomes" id="UP000642509"/>
    </source>
</evidence>